<dbReference type="PROSITE" id="PS00106">
    <property type="entry name" value="GALACTOKINASE"/>
    <property type="match status" value="1"/>
</dbReference>
<dbReference type="EMBL" id="JAHCMY010000018">
    <property type="protein sequence ID" value="MBS9525735.1"/>
    <property type="molecule type" value="Genomic_DNA"/>
</dbReference>
<dbReference type="Pfam" id="PF10509">
    <property type="entry name" value="GalKase_gal_bdg"/>
    <property type="match status" value="1"/>
</dbReference>
<evidence type="ECO:0000256" key="9">
    <source>
        <dbReference type="ARBA" id="ARBA00023144"/>
    </source>
</evidence>
<dbReference type="PRINTS" id="PR00959">
    <property type="entry name" value="MEVGALKINASE"/>
</dbReference>
<dbReference type="SUPFAM" id="SSF54211">
    <property type="entry name" value="Ribosomal protein S5 domain 2-like"/>
    <property type="match status" value="1"/>
</dbReference>
<comment type="similarity">
    <text evidence="1">Belongs to the GHMP kinase family. GalK subfamily.</text>
</comment>
<dbReference type="InterPro" id="IPR006203">
    <property type="entry name" value="GHMP_knse_ATP-bd_CS"/>
</dbReference>
<dbReference type="PANTHER" id="PTHR10457:SF7">
    <property type="entry name" value="GALACTOKINASE-RELATED"/>
    <property type="match status" value="1"/>
</dbReference>
<dbReference type="InterPro" id="IPR013750">
    <property type="entry name" value="GHMP_kinase_C_dom"/>
</dbReference>
<dbReference type="AlphaFoldDB" id="A0AAP2CNF3"/>
<evidence type="ECO:0000256" key="10">
    <source>
        <dbReference type="ARBA" id="ARBA00023277"/>
    </source>
</evidence>
<evidence type="ECO:0000259" key="13">
    <source>
        <dbReference type="Pfam" id="PF08544"/>
    </source>
</evidence>
<evidence type="ECO:0000259" key="14">
    <source>
        <dbReference type="Pfam" id="PF10509"/>
    </source>
</evidence>
<dbReference type="InterPro" id="IPR014721">
    <property type="entry name" value="Ribsml_uS5_D2-typ_fold_subgr"/>
</dbReference>
<dbReference type="InterPro" id="IPR006204">
    <property type="entry name" value="GHMP_kinase_N_dom"/>
</dbReference>
<proteinExistence type="inferred from homology"/>
<dbReference type="GO" id="GO:0006012">
    <property type="term" value="P:galactose metabolic process"/>
    <property type="evidence" value="ECO:0007669"/>
    <property type="project" value="UniProtKB-UniRule"/>
</dbReference>
<evidence type="ECO:0000256" key="2">
    <source>
        <dbReference type="ARBA" id="ARBA00022490"/>
    </source>
</evidence>
<dbReference type="NCBIfam" id="NF003705">
    <property type="entry name" value="PRK05322.1"/>
    <property type="match status" value="1"/>
</dbReference>
<evidence type="ECO:0000256" key="8">
    <source>
        <dbReference type="ARBA" id="ARBA00022842"/>
    </source>
</evidence>
<dbReference type="GO" id="GO:0046872">
    <property type="term" value="F:metal ion binding"/>
    <property type="evidence" value="ECO:0007669"/>
    <property type="project" value="UniProtKB-KW"/>
</dbReference>
<evidence type="ECO:0000256" key="6">
    <source>
        <dbReference type="ARBA" id="ARBA00022777"/>
    </source>
</evidence>
<keyword evidence="2" id="KW-0963">Cytoplasm</keyword>
<evidence type="ECO:0000313" key="16">
    <source>
        <dbReference type="Proteomes" id="UP001319104"/>
    </source>
</evidence>
<dbReference type="Pfam" id="PF08544">
    <property type="entry name" value="GHMP_kinases_C"/>
    <property type="match status" value="1"/>
</dbReference>
<dbReference type="Proteomes" id="UP001319104">
    <property type="component" value="Unassembled WGS sequence"/>
</dbReference>
<evidence type="ECO:0000256" key="11">
    <source>
        <dbReference type="NCBIfam" id="TIGR00131"/>
    </source>
</evidence>
<dbReference type="EC" id="2.7.1.6" evidence="11"/>
<keyword evidence="8" id="KW-0460">Magnesium</keyword>
<dbReference type="InterPro" id="IPR019539">
    <property type="entry name" value="GalKase_N"/>
</dbReference>
<feature type="domain" description="Galactokinase N-terminal" evidence="14">
    <location>
        <begin position="24"/>
        <end position="70"/>
    </location>
</feature>
<dbReference type="GO" id="GO:0004335">
    <property type="term" value="F:galactokinase activity"/>
    <property type="evidence" value="ECO:0007669"/>
    <property type="project" value="UniProtKB-UniRule"/>
</dbReference>
<keyword evidence="10" id="KW-0119">Carbohydrate metabolism</keyword>
<dbReference type="PROSITE" id="PS00627">
    <property type="entry name" value="GHMP_KINASES_ATP"/>
    <property type="match status" value="1"/>
</dbReference>
<feature type="domain" description="GHMP kinase N-terminal" evidence="12">
    <location>
        <begin position="104"/>
        <end position="192"/>
    </location>
</feature>
<dbReference type="Pfam" id="PF00288">
    <property type="entry name" value="GHMP_kinases_N"/>
    <property type="match status" value="1"/>
</dbReference>
<keyword evidence="5" id="KW-0547">Nucleotide-binding</keyword>
<organism evidence="15 16">
    <name type="scientific">Litoribacter ruber</name>
    <dbReference type="NCBI Taxonomy" id="702568"/>
    <lineage>
        <taxon>Bacteria</taxon>
        <taxon>Pseudomonadati</taxon>
        <taxon>Bacteroidota</taxon>
        <taxon>Cytophagia</taxon>
        <taxon>Cytophagales</taxon>
        <taxon>Cyclobacteriaceae</taxon>
        <taxon>Litoribacter</taxon>
    </lineage>
</organism>
<dbReference type="PIRSF" id="PIRSF000530">
    <property type="entry name" value="Galactokinase"/>
    <property type="match status" value="1"/>
</dbReference>
<keyword evidence="16" id="KW-1185">Reference proteome</keyword>
<feature type="domain" description="GHMP kinase C-terminal" evidence="13">
    <location>
        <begin position="297"/>
        <end position="375"/>
    </location>
</feature>
<evidence type="ECO:0000256" key="7">
    <source>
        <dbReference type="ARBA" id="ARBA00022840"/>
    </source>
</evidence>
<evidence type="ECO:0000256" key="1">
    <source>
        <dbReference type="ARBA" id="ARBA00006566"/>
    </source>
</evidence>
<gene>
    <name evidence="15" type="ORF">KI659_17075</name>
</gene>
<dbReference type="GO" id="GO:0005829">
    <property type="term" value="C:cytosol"/>
    <property type="evidence" value="ECO:0007669"/>
    <property type="project" value="TreeGrafter"/>
</dbReference>
<evidence type="ECO:0000256" key="3">
    <source>
        <dbReference type="ARBA" id="ARBA00022679"/>
    </source>
</evidence>
<keyword evidence="3 15" id="KW-0808">Transferase</keyword>
<dbReference type="PRINTS" id="PR00473">
    <property type="entry name" value="GALCTOKINASE"/>
</dbReference>
<dbReference type="InterPro" id="IPR006206">
    <property type="entry name" value="Mevalonate/galactokinase"/>
</dbReference>
<dbReference type="NCBIfam" id="TIGR00131">
    <property type="entry name" value="gal_kin"/>
    <property type="match status" value="1"/>
</dbReference>
<sequence>MAKSGNTSPSLSTYGKNDRQILSTYQTYFGSEPILVKAPGRINLIGDHTDYNEGFVLPAAIDMEIELAVGENHGDLCRLYSLDYEQEVIFNLKDFKPLPSGWANYIMGVVAQFQANELEVRGFNCVFGGNIPIGAGLSSSAALECATALALSQLFGCQIEKVDLIKIAQKAEHTFAGVQCGIMDQFASIMGKAGNAIRLDCRSLEFKHFPLDLQDYEILLCDTQVKHSLADSAYNTRREECDSGIKTISQHYPEVHSLRDVSLAMLEKHKTTLDPLIYQRCKFVIEENQRVLEAGRALEAKDLAAFGALMYKSHTGLSKSYEVSCAELDMLVDATRDLEEVLGSRMMGGGFGGCTINLVEKSQAQVFEEKMKLEFKQAFGRDLTIYRVGIQDGARIL</sequence>
<dbReference type="InterPro" id="IPR019741">
    <property type="entry name" value="Galactokinase_CS"/>
</dbReference>
<keyword evidence="6" id="KW-0418">Kinase</keyword>
<dbReference type="PANTHER" id="PTHR10457">
    <property type="entry name" value="MEVALONATE KINASE/GALACTOKINASE"/>
    <property type="match status" value="1"/>
</dbReference>
<evidence type="ECO:0000259" key="12">
    <source>
        <dbReference type="Pfam" id="PF00288"/>
    </source>
</evidence>
<dbReference type="Gene3D" id="3.30.70.890">
    <property type="entry name" value="GHMP kinase, C-terminal domain"/>
    <property type="match status" value="1"/>
</dbReference>
<protein>
    <recommendedName>
        <fullName evidence="11">Galactokinase</fullName>
        <ecNumber evidence="11">2.7.1.6</ecNumber>
    </recommendedName>
</protein>
<dbReference type="InterPro" id="IPR036554">
    <property type="entry name" value="GHMP_kinase_C_sf"/>
</dbReference>
<dbReference type="FunFam" id="3.30.230.10:FF:000017">
    <property type="entry name" value="Galactokinase"/>
    <property type="match status" value="1"/>
</dbReference>
<dbReference type="InterPro" id="IPR020568">
    <property type="entry name" value="Ribosomal_Su5_D2-typ_SF"/>
</dbReference>
<dbReference type="InterPro" id="IPR000705">
    <property type="entry name" value="Galactokinase"/>
</dbReference>
<dbReference type="FunFam" id="3.30.70.890:FF:000001">
    <property type="entry name" value="Galactokinase"/>
    <property type="match status" value="1"/>
</dbReference>
<keyword evidence="4" id="KW-0479">Metal-binding</keyword>
<evidence type="ECO:0000256" key="5">
    <source>
        <dbReference type="ARBA" id="ARBA00022741"/>
    </source>
</evidence>
<evidence type="ECO:0000256" key="4">
    <source>
        <dbReference type="ARBA" id="ARBA00022723"/>
    </source>
</evidence>
<keyword evidence="9" id="KW-0299">Galactose metabolism</keyword>
<dbReference type="RefSeq" id="WP_213946594.1">
    <property type="nucleotide sequence ID" value="NZ_JAHCMY010000018.1"/>
</dbReference>
<dbReference type="GO" id="GO:0005524">
    <property type="term" value="F:ATP binding"/>
    <property type="evidence" value="ECO:0007669"/>
    <property type="project" value="UniProtKB-UniRule"/>
</dbReference>
<evidence type="ECO:0000313" key="15">
    <source>
        <dbReference type="EMBL" id="MBS9525735.1"/>
    </source>
</evidence>
<dbReference type="SUPFAM" id="SSF55060">
    <property type="entry name" value="GHMP Kinase, C-terminal domain"/>
    <property type="match status" value="1"/>
</dbReference>
<dbReference type="Gene3D" id="3.30.230.10">
    <property type="match status" value="1"/>
</dbReference>
<comment type="caution">
    <text evidence="15">The sequence shown here is derived from an EMBL/GenBank/DDBJ whole genome shotgun (WGS) entry which is preliminary data.</text>
</comment>
<name>A0AAP2CNF3_9BACT</name>
<keyword evidence="7" id="KW-0067">ATP-binding</keyword>
<reference evidence="15 16" key="1">
    <citation type="submission" date="2021-05" db="EMBL/GenBank/DDBJ databases">
        <authorList>
            <person name="Zhang Z.D."/>
            <person name="Osman G."/>
        </authorList>
    </citation>
    <scope>NUCLEOTIDE SEQUENCE [LARGE SCALE GENOMIC DNA]</scope>
    <source>
        <strain evidence="15 16">KCTC 32217</strain>
    </source>
</reference>
<accession>A0AAP2CNF3</accession>